<sequence length="235" mass="25972">MASTSSSIDASTNNTTPSSSANNENTTTTTTSSSSSSSSTPSKPKIAFISGPLDPSESYFQTHYVPLLDAAIASSHHFIIGPVAGVDTLALQHLLSRSVPPSHITIYMAHFEYLTPSWRNSYLSLGVNVRHVEDAIVTEERDEAMTRDSDYDILRYRTEAEAKEVYGVLWRARTSNTEMNERRRRGVVSREYDLGGSVTGRVIGKEEEEEEEGGKGQEDGEGKTGFRERVMRKLK</sequence>
<gene>
    <name evidence="2" type="ORF">BU24DRAFT_135661</name>
</gene>
<dbReference type="RefSeq" id="XP_033388574.1">
    <property type="nucleotide sequence ID" value="XM_033521078.1"/>
</dbReference>
<name>A0A6A5Y3U3_9PLEO</name>
<organism evidence="2 3">
    <name type="scientific">Aaosphaeria arxii CBS 175.79</name>
    <dbReference type="NCBI Taxonomy" id="1450172"/>
    <lineage>
        <taxon>Eukaryota</taxon>
        <taxon>Fungi</taxon>
        <taxon>Dikarya</taxon>
        <taxon>Ascomycota</taxon>
        <taxon>Pezizomycotina</taxon>
        <taxon>Dothideomycetes</taxon>
        <taxon>Pleosporomycetidae</taxon>
        <taxon>Pleosporales</taxon>
        <taxon>Pleosporales incertae sedis</taxon>
        <taxon>Aaosphaeria</taxon>
    </lineage>
</organism>
<evidence type="ECO:0000256" key="1">
    <source>
        <dbReference type="SAM" id="MobiDB-lite"/>
    </source>
</evidence>
<dbReference type="Proteomes" id="UP000799778">
    <property type="component" value="Unassembled WGS sequence"/>
</dbReference>
<reference evidence="2" key="1">
    <citation type="journal article" date="2020" name="Stud. Mycol.">
        <title>101 Dothideomycetes genomes: a test case for predicting lifestyles and emergence of pathogens.</title>
        <authorList>
            <person name="Haridas S."/>
            <person name="Albert R."/>
            <person name="Binder M."/>
            <person name="Bloem J."/>
            <person name="Labutti K."/>
            <person name="Salamov A."/>
            <person name="Andreopoulos B."/>
            <person name="Baker S."/>
            <person name="Barry K."/>
            <person name="Bills G."/>
            <person name="Bluhm B."/>
            <person name="Cannon C."/>
            <person name="Castanera R."/>
            <person name="Culley D."/>
            <person name="Daum C."/>
            <person name="Ezra D."/>
            <person name="Gonzalez J."/>
            <person name="Henrissat B."/>
            <person name="Kuo A."/>
            <person name="Liang C."/>
            <person name="Lipzen A."/>
            <person name="Lutzoni F."/>
            <person name="Magnuson J."/>
            <person name="Mondo S."/>
            <person name="Nolan M."/>
            <person name="Ohm R."/>
            <person name="Pangilinan J."/>
            <person name="Park H.-J."/>
            <person name="Ramirez L."/>
            <person name="Alfaro M."/>
            <person name="Sun H."/>
            <person name="Tritt A."/>
            <person name="Yoshinaga Y."/>
            <person name="Zwiers L.-H."/>
            <person name="Turgeon B."/>
            <person name="Goodwin S."/>
            <person name="Spatafora J."/>
            <person name="Crous P."/>
            <person name="Grigoriev I."/>
        </authorList>
    </citation>
    <scope>NUCLEOTIDE SEQUENCE</scope>
    <source>
        <strain evidence="2">CBS 175.79</strain>
    </source>
</reference>
<dbReference type="AlphaFoldDB" id="A0A6A5Y3U3"/>
<evidence type="ECO:0000313" key="3">
    <source>
        <dbReference type="Proteomes" id="UP000799778"/>
    </source>
</evidence>
<dbReference type="OrthoDB" id="5422905at2759"/>
<feature type="region of interest" description="Disordered" evidence="1">
    <location>
        <begin position="1"/>
        <end position="47"/>
    </location>
</feature>
<evidence type="ECO:0000313" key="2">
    <source>
        <dbReference type="EMBL" id="KAF2020235.1"/>
    </source>
</evidence>
<dbReference type="GeneID" id="54278475"/>
<feature type="compositionally biased region" description="Low complexity" evidence="1">
    <location>
        <begin position="10"/>
        <end position="42"/>
    </location>
</feature>
<protein>
    <submittedName>
        <fullName evidence="2">Uncharacterized protein</fullName>
    </submittedName>
</protein>
<feature type="compositionally biased region" description="Basic and acidic residues" evidence="1">
    <location>
        <begin position="213"/>
        <end position="235"/>
    </location>
</feature>
<feature type="region of interest" description="Disordered" evidence="1">
    <location>
        <begin position="199"/>
        <end position="235"/>
    </location>
</feature>
<accession>A0A6A5Y3U3</accession>
<keyword evidence="3" id="KW-1185">Reference proteome</keyword>
<dbReference type="EMBL" id="ML978067">
    <property type="protein sequence ID" value="KAF2020235.1"/>
    <property type="molecule type" value="Genomic_DNA"/>
</dbReference>
<proteinExistence type="predicted"/>